<name>Q9SPE7_IPOBA</name>
<keyword evidence="3 5" id="KW-0479">Metal-binding</keyword>
<dbReference type="GO" id="GO:0046872">
    <property type="term" value="F:metal ion binding"/>
    <property type="evidence" value="ECO:0007669"/>
    <property type="project" value="UniProtKB-UniRule"/>
</dbReference>
<evidence type="ECO:0000313" key="6">
    <source>
        <dbReference type="EMBL" id="AAD54339.1"/>
    </source>
</evidence>
<evidence type="ECO:0000256" key="5">
    <source>
        <dbReference type="RuleBase" id="RU369052"/>
    </source>
</evidence>
<keyword evidence="4 5" id="KW-0480">Metal-thiolate cluster</keyword>
<sequence>MSCCGGNCGCGSACKCGGGCGGCGMFPDVENVKTVTLIQGVAPVNNNTFEGAEMGAGGGDGCKCGSGSCSCGPACNCDPCKC</sequence>
<comment type="function">
    <text evidence="1 5">Metallothioneins have a high content of cysteine residues that bind various heavy metals.</text>
</comment>
<gene>
    <name evidence="6" type="primary">MT2</name>
</gene>
<evidence type="ECO:0000256" key="1">
    <source>
        <dbReference type="ARBA" id="ARBA00002568"/>
    </source>
</evidence>
<accession>Q9SPE7</accession>
<dbReference type="EMBL" id="AF177760">
    <property type="protein sequence ID" value="AAD54339.1"/>
    <property type="molecule type" value="mRNA"/>
</dbReference>
<dbReference type="PANTHER" id="PTHR33543">
    <property type="entry name" value="METALLOTHIONEIN-LIKE PROTEIN 2A"/>
    <property type="match status" value="1"/>
</dbReference>
<organism evidence="6">
    <name type="scientific">Ipomoea batatas</name>
    <name type="common">Sweet potato</name>
    <name type="synonym">Convolvulus batatas</name>
    <dbReference type="NCBI Taxonomy" id="4120"/>
    <lineage>
        <taxon>Eukaryota</taxon>
        <taxon>Viridiplantae</taxon>
        <taxon>Streptophyta</taxon>
        <taxon>Embryophyta</taxon>
        <taxon>Tracheophyta</taxon>
        <taxon>Spermatophyta</taxon>
        <taxon>Magnoliopsida</taxon>
        <taxon>eudicotyledons</taxon>
        <taxon>Gunneridae</taxon>
        <taxon>Pentapetalae</taxon>
        <taxon>asterids</taxon>
        <taxon>lamiids</taxon>
        <taxon>Solanales</taxon>
        <taxon>Convolvulaceae</taxon>
        <taxon>Ipomoeeae</taxon>
        <taxon>Ipomoea</taxon>
    </lineage>
</organism>
<proteinExistence type="evidence at transcript level"/>
<dbReference type="AlphaFoldDB" id="Q9SPE7"/>
<dbReference type="InterPro" id="IPR000347">
    <property type="entry name" value="Metalthion_15p"/>
</dbReference>
<comment type="similarity">
    <text evidence="2 5">Belongs to the metallothionein superfamily. Type 15 family.</text>
</comment>
<evidence type="ECO:0000256" key="2">
    <source>
        <dbReference type="ARBA" id="ARBA00005802"/>
    </source>
</evidence>
<dbReference type="PANTHER" id="PTHR33543:SF37">
    <property type="entry name" value="METALLOTHIONEIN-LIKE PROTEIN 4B"/>
    <property type="match status" value="1"/>
</dbReference>
<evidence type="ECO:0000256" key="4">
    <source>
        <dbReference type="ARBA" id="ARBA00022851"/>
    </source>
</evidence>
<dbReference type="Pfam" id="PF01439">
    <property type="entry name" value="Metallothio_2"/>
    <property type="match status" value="1"/>
</dbReference>
<protein>
    <recommendedName>
        <fullName evidence="5">Metallothionein-like protein</fullName>
    </recommendedName>
</protein>
<reference evidence="6" key="1">
    <citation type="journal article" date="2000" name="Plant Physiol.">
        <title>Isolation and characterization of a cDNA clone (Accession No. AF177760) for type II metallothionein-like protein from senescent leaves of sweet potato (Ipomoea batatas cv. Tainong 57) (PGR 00-001).</title>
        <authorList>
            <person name="Chen H.-J."/>
            <person name="Hou W.-C."/>
            <person name="Lin Y.-H."/>
        </authorList>
    </citation>
    <scope>NUCLEOTIDE SEQUENCE</scope>
    <source>
        <tissue evidence="6">Leaf</tissue>
    </source>
</reference>
<evidence type="ECO:0000256" key="3">
    <source>
        <dbReference type="ARBA" id="ARBA00022723"/>
    </source>
</evidence>